<accession>A0A6C2U130</accession>
<evidence type="ECO:0000313" key="2">
    <source>
        <dbReference type="Proteomes" id="UP000366872"/>
    </source>
</evidence>
<sequence length="192" mass="22571">MDSNEYYTQEEISGFLENISDEDSAHLMKMAKRRWKVANLRESRDGSANDILHEAVMLTLNCDHKWKRGIELRLHFWWVIRNIGGRWAGKGLKSTQGATVLEEKEASEERIATYTSPVFECAREQDAFDHAHKLFFSDDELAWNVFESMIRGKGKKAIMNSFSLDDRNYNRILKRIRRKLDNNENGENHEFR</sequence>
<dbReference type="RefSeq" id="WP_136079229.1">
    <property type="nucleotide sequence ID" value="NZ_CAAHFG010000001.1"/>
</dbReference>
<protein>
    <submittedName>
        <fullName evidence="1">Uncharacterized protein</fullName>
    </submittedName>
</protein>
<evidence type="ECO:0000313" key="1">
    <source>
        <dbReference type="EMBL" id="VGO13680.1"/>
    </source>
</evidence>
<keyword evidence="2" id="KW-1185">Reference proteome</keyword>
<gene>
    <name evidence="1" type="ORF">PDESU_02237</name>
</gene>
<dbReference type="EMBL" id="CAAHFG010000001">
    <property type="protein sequence ID" value="VGO13680.1"/>
    <property type="molecule type" value="Genomic_DNA"/>
</dbReference>
<proteinExistence type="predicted"/>
<organism evidence="1 2">
    <name type="scientific">Pontiella desulfatans</name>
    <dbReference type="NCBI Taxonomy" id="2750659"/>
    <lineage>
        <taxon>Bacteria</taxon>
        <taxon>Pseudomonadati</taxon>
        <taxon>Kiritimatiellota</taxon>
        <taxon>Kiritimatiellia</taxon>
        <taxon>Kiritimatiellales</taxon>
        <taxon>Pontiellaceae</taxon>
        <taxon>Pontiella</taxon>
    </lineage>
</organism>
<name>A0A6C2U130_PONDE</name>
<reference evidence="1 2" key="1">
    <citation type="submission" date="2019-04" db="EMBL/GenBank/DDBJ databases">
        <authorList>
            <person name="Van Vliet M D."/>
        </authorList>
    </citation>
    <scope>NUCLEOTIDE SEQUENCE [LARGE SCALE GENOMIC DNA]</scope>
    <source>
        <strain evidence="1 2">F1</strain>
    </source>
</reference>
<dbReference type="AlphaFoldDB" id="A0A6C2U130"/>
<dbReference type="Proteomes" id="UP000366872">
    <property type="component" value="Unassembled WGS sequence"/>
</dbReference>